<dbReference type="CDD" id="cd06551">
    <property type="entry name" value="LPLAT"/>
    <property type="match status" value="1"/>
</dbReference>
<evidence type="ECO:0000313" key="1">
    <source>
        <dbReference type="EMBL" id="KAA2212397.1"/>
    </source>
</evidence>
<dbReference type="Proteomes" id="UP000322110">
    <property type="component" value="Unassembled WGS sequence"/>
</dbReference>
<dbReference type="OrthoDB" id="152799at2"/>
<accession>A0A5B2TD20</accession>
<keyword evidence="1" id="KW-0808">Transferase</keyword>
<protein>
    <submittedName>
        <fullName evidence="1">Glycerol acyltransferase</fullName>
    </submittedName>
</protein>
<dbReference type="RefSeq" id="WP_149813094.1">
    <property type="nucleotide sequence ID" value="NZ_VUKA01000008.1"/>
</dbReference>
<proteinExistence type="predicted"/>
<dbReference type="GO" id="GO:0016746">
    <property type="term" value="F:acyltransferase activity"/>
    <property type="evidence" value="ECO:0007669"/>
    <property type="project" value="UniProtKB-KW"/>
</dbReference>
<gene>
    <name evidence="1" type="ORF">F0Q34_15265</name>
</gene>
<reference evidence="1 2" key="1">
    <citation type="journal article" date="2015" name="Int. J. Syst. Evol. Microbiol.">
        <title>Roseomonas oryzae sp. nov., isolated from paddy rhizosphere soil.</title>
        <authorList>
            <person name="Ramaprasad E.V."/>
            <person name="Sasikala Ch."/>
            <person name="Ramana Ch.V."/>
        </authorList>
    </citation>
    <scope>NUCLEOTIDE SEQUENCE [LARGE SCALE GENOMIC DNA]</scope>
    <source>
        <strain evidence="1 2">KCTC 42542</strain>
    </source>
</reference>
<comment type="caution">
    <text evidence="1">The sequence shown here is derived from an EMBL/GenBank/DDBJ whole genome shotgun (WGS) entry which is preliminary data.</text>
</comment>
<organism evidence="1 2">
    <name type="scientific">Teichococcus oryzae</name>
    <dbReference type="NCBI Taxonomy" id="1608942"/>
    <lineage>
        <taxon>Bacteria</taxon>
        <taxon>Pseudomonadati</taxon>
        <taxon>Pseudomonadota</taxon>
        <taxon>Alphaproteobacteria</taxon>
        <taxon>Acetobacterales</taxon>
        <taxon>Roseomonadaceae</taxon>
        <taxon>Roseomonas</taxon>
    </lineage>
</organism>
<dbReference type="AlphaFoldDB" id="A0A5B2TD20"/>
<keyword evidence="1" id="KW-0012">Acyltransferase</keyword>
<sequence length="260" mass="29375">MDPLATYSPRALDFYDFMFTRFARRHMRALRVPHWGLPPDTGDAPLVVFASHPSWWDGVAFMLLSRRLFPGRRMFIPMEEAALARYRFMRRLGVFGVEPATARGAVAFLRVARRVLDPARSDMLWMNAPGRFADVRERPVPIAPGLARLPELAPEAAFVPLALEYPFWSERKAEMLAAFGNPLPGAALQAMPREARTEALSAALAGTMDRLAQEALSRDPAQFQLVEQGGEGMGGIYDLWRRGRAALAGRRFDPRHEWRR</sequence>
<dbReference type="EMBL" id="VUKA01000008">
    <property type="protein sequence ID" value="KAA2212397.1"/>
    <property type="molecule type" value="Genomic_DNA"/>
</dbReference>
<keyword evidence="2" id="KW-1185">Reference proteome</keyword>
<name>A0A5B2TD20_9PROT</name>
<evidence type="ECO:0000313" key="2">
    <source>
        <dbReference type="Proteomes" id="UP000322110"/>
    </source>
</evidence>